<feature type="compositionally biased region" description="Basic and acidic residues" evidence="4">
    <location>
        <begin position="155"/>
        <end position="165"/>
    </location>
</feature>
<evidence type="ECO:0000256" key="5">
    <source>
        <dbReference type="SAM" id="SignalP"/>
    </source>
</evidence>
<protein>
    <submittedName>
        <fullName evidence="6">Putative phenylalanine ammonia-lyase</fullName>
    </submittedName>
</protein>
<proteinExistence type="predicted"/>
<feature type="signal peptide" evidence="5">
    <location>
        <begin position="1"/>
        <end position="32"/>
    </location>
</feature>
<comment type="pathway">
    <text evidence="1">Phenylpropanoid metabolism; trans-cinnamate biosynthesis; trans-cinnamate from L-phenylalanine: step 1/1.</text>
</comment>
<dbReference type="GO" id="GO:0016829">
    <property type="term" value="F:lyase activity"/>
    <property type="evidence" value="ECO:0007669"/>
    <property type="project" value="UniProtKB-KW"/>
</dbReference>
<feature type="compositionally biased region" description="Basic and acidic residues" evidence="4">
    <location>
        <begin position="41"/>
        <end position="51"/>
    </location>
</feature>
<keyword evidence="3 6" id="KW-0456">Lyase</keyword>
<dbReference type="EMBL" id="AY360388">
    <property type="protein sequence ID" value="AAQ56411.1"/>
    <property type="molecule type" value="Genomic_DNA"/>
</dbReference>
<evidence type="ECO:0000256" key="2">
    <source>
        <dbReference type="ARBA" id="ARBA00023051"/>
    </source>
</evidence>
<feature type="compositionally biased region" description="Low complexity" evidence="4">
    <location>
        <begin position="86"/>
        <end position="97"/>
    </location>
</feature>
<dbReference type="PANTHER" id="PTHR10362">
    <property type="entry name" value="HISTIDINE AMMONIA-LYASE"/>
    <property type="match status" value="1"/>
</dbReference>
<evidence type="ECO:0000256" key="3">
    <source>
        <dbReference type="ARBA" id="ARBA00023239"/>
    </source>
</evidence>
<dbReference type="AlphaFoldDB" id="Q6UUF4"/>
<feature type="region of interest" description="Disordered" evidence="4">
    <location>
        <begin position="154"/>
        <end position="199"/>
    </location>
</feature>
<feature type="chain" id="PRO_5004280725" evidence="5">
    <location>
        <begin position="33"/>
        <end position="323"/>
    </location>
</feature>
<dbReference type="InterPro" id="IPR023144">
    <property type="entry name" value="Phe_NH3-lyase_shielding_dom_sf"/>
</dbReference>
<dbReference type="UniPathway" id="UPA00713">
    <property type="reaction ID" value="UER00725"/>
</dbReference>
<dbReference type="Gene3D" id="1.10.274.20">
    <property type="entry name" value="Phenylalanine ammonia-lyase 1, domain 3"/>
    <property type="match status" value="1"/>
</dbReference>
<evidence type="ECO:0000256" key="1">
    <source>
        <dbReference type="ARBA" id="ARBA00005138"/>
    </source>
</evidence>
<sequence>MLSSYRSRSGHSALRLFVWAASKLFLPLVSYAAKWDATRRMPPHDVDERPAPPRRGGRRARTPPHGESPFAYADAEDAHRPHRARAGQQRGGAQRQHLSVRQGRNVRGEAPRGAAQGGGGYPCGRGERHRRKGEQDHRVQVVLALPVRLQGAQDRVLDREEDRRGRPYSILCSSSRSSPTPSPSPPSGTPHVERHRTTSTSVPLLLAEEAVEHERHHTARARSRTLMQKMRTVLIEHALANSEAERNVNISVFAKVAMFEEELRAALPREVEATPCGRGERHRHKGEQDHRVQVVLALPVRPQGARDRVLDWGEDRRGHLARM</sequence>
<organism evidence="6">
    <name type="scientific">Oryza sativa subsp. japonica</name>
    <name type="common">Rice</name>
    <dbReference type="NCBI Taxonomy" id="39947"/>
    <lineage>
        <taxon>Eukaryota</taxon>
        <taxon>Viridiplantae</taxon>
        <taxon>Streptophyta</taxon>
        <taxon>Embryophyta</taxon>
        <taxon>Tracheophyta</taxon>
        <taxon>Spermatophyta</taxon>
        <taxon>Magnoliopsida</taxon>
        <taxon>Liliopsida</taxon>
        <taxon>Poales</taxon>
        <taxon>Poaceae</taxon>
        <taxon>BOP clade</taxon>
        <taxon>Oryzoideae</taxon>
        <taxon>Oryzeae</taxon>
        <taxon>Oryzinae</taxon>
        <taxon>Oryza</taxon>
        <taxon>Oryza sativa</taxon>
    </lineage>
</organism>
<reference evidence="6" key="1">
    <citation type="journal article" date="2004" name="Nat. Genet.">
        <title>Sequencing of a rice centromere uncovers active genes.</title>
        <authorList>
            <person name="Nagaki K."/>
            <person name="Cheng Z."/>
            <person name="Ouyang S."/>
            <person name="Talbert P.B."/>
            <person name="Kim M."/>
            <person name="Jones K.M."/>
            <person name="Henikoff S."/>
            <person name="Buell C.R."/>
            <person name="Jiang J."/>
        </authorList>
    </citation>
    <scope>NUCLEOTIDE SEQUENCE</scope>
</reference>
<name>Q6UUF4_ORYSJ</name>
<keyword evidence="2" id="KW-0587">Phenylpropanoid metabolism</keyword>
<gene>
    <name evidence="6" type="ORF">OSJNBa0038J12.15</name>
</gene>
<evidence type="ECO:0000313" key="6">
    <source>
        <dbReference type="EMBL" id="AAQ56411.1"/>
    </source>
</evidence>
<dbReference type="GO" id="GO:0009800">
    <property type="term" value="P:cinnamic acid biosynthetic process"/>
    <property type="evidence" value="ECO:0007669"/>
    <property type="project" value="UniProtKB-UniPathway"/>
</dbReference>
<keyword evidence="5" id="KW-0732">Signal</keyword>
<dbReference type="InterPro" id="IPR001106">
    <property type="entry name" value="Aromatic_Lyase"/>
</dbReference>
<feature type="region of interest" description="Disordered" evidence="4">
    <location>
        <begin position="41"/>
        <end position="137"/>
    </location>
</feature>
<accession>Q6UUF4</accession>
<evidence type="ECO:0000256" key="4">
    <source>
        <dbReference type="SAM" id="MobiDB-lite"/>
    </source>
</evidence>